<dbReference type="EMBL" id="JAWXXV010000001">
    <property type="protein sequence ID" value="MDX5983483.1"/>
    <property type="molecule type" value="Genomic_DNA"/>
</dbReference>
<sequence length="107" mass="10783">MTAPDSAMAIAQAELAARVALTGMRAGTASTAALAAEIDAIRAAALAYGLYPAVAVTHAIDAALARGERGPLVLGWIAILRDAVSSDRQDRSACETFAAACSVRLAG</sequence>
<protein>
    <recommendedName>
        <fullName evidence="3">DUF222 domain-containing protein</fullName>
    </recommendedName>
</protein>
<accession>A0ABU4PK73</accession>
<organism evidence="1 2">
    <name type="scientific">Sphingomonas echinoides</name>
    <dbReference type="NCBI Taxonomy" id="59803"/>
    <lineage>
        <taxon>Bacteria</taxon>
        <taxon>Pseudomonadati</taxon>
        <taxon>Pseudomonadota</taxon>
        <taxon>Alphaproteobacteria</taxon>
        <taxon>Sphingomonadales</taxon>
        <taxon>Sphingomonadaceae</taxon>
        <taxon>Sphingomonas</taxon>
    </lineage>
</organism>
<evidence type="ECO:0008006" key="3">
    <source>
        <dbReference type="Google" id="ProtNLM"/>
    </source>
</evidence>
<evidence type="ECO:0000313" key="1">
    <source>
        <dbReference type="EMBL" id="MDX5983483.1"/>
    </source>
</evidence>
<dbReference type="RefSeq" id="WP_245535548.1">
    <property type="nucleotide sequence ID" value="NZ_JAWXXV010000001.1"/>
</dbReference>
<keyword evidence="2" id="KW-1185">Reference proteome</keyword>
<name>A0ABU4PK73_9SPHN</name>
<comment type="caution">
    <text evidence="1">The sequence shown here is derived from an EMBL/GenBank/DDBJ whole genome shotgun (WGS) entry which is preliminary data.</text>
</comment>
<reference evidence="1 2" key="1">
    <citation type="submission" date="2023-11" db="EMBL/GenBank/DDBJ databases">
        <title>MicrobeMod: A computational toolkit for identifying prokaryotic methylation and restriction-modification with nanopore sequencing.</title>
        <authorList>
            <person name="Crits-Christoph A."/>
            <person name="Kang S.C."/>
            <person name="Lee H."/>
            <person name="Ostrov N."/>
        </authorList>
    </citation>
    <scope>NUCLEOTIDE SEQUENCE [LARGE SCALE GENOMIC DNA]</scope>
    <source>
        <strain evidence="1 2">ATCC 14820</strain>
    </source>
</reference>
<proteinExistence type="predicted"/>
<dbReference type="Proteomes" id="UP001279660">
    <property type="component" value="Unassembled WGS sequence"/>
</dbReference>
<evidence type="ECO:0000313" key="2">
    <source>
        <dbReference type="Proteomes" id="UP001279660"/>
    </source>
</evidence>
<gene>
    <name evidence="1" type="ORF">SIL82_04360</name>
</gene>